<evidence type="ECO:0000313" key="1">
    <source>
        <dbReference type="EMBL" id="RPA96527.1"/>
    </source>
</evidence>
<dbReference type="EMBL" id="ML120413">
    <property type="protein sequence ID" value="RPA96527.1"/>
    <property type="molecule type" value="Genomic_DNA"/>
</dbReference>
<name>A0A3N4JGY3_9PEZI</name>
<protein>
    <submittedName>
        <fullName evidence="1">Uncharacterized protein</fullName>
    </submittedName>
</protein>
<accession>A0A3N4JGY3</accession>
<sequence length="214" mass="24287">MFSYLFSKLFSMSSPRRVEAIANSSPSPSSIAAPPPPTTLPLCSTLQKISAYSTEYSESVSPPFKYMPELTEYSSSVHNTPLSFPTKVENANYTDMFDSQIITTVSVVSSRKQGINEKKQKWKKSVHFDLSATTLHKYDRSTLGHNDFPETLTEKEKYASMAKYKDDICCTLPKEDCPYWKGYVGNAEYAFLCRKEEIENEKKQKQVEDLAHSL</sequence>
<proteinExistence type="predicted"/>
<dbReference type="Proteomes" id="UP000276215">
    <property type="component" value="Unassembled WGS sequence"/>
</dbReference>
<keyword evidence="2" id="KW-1185">Reference proteome</keyword>
<gene>
    <name evidence="1" type="ORF">L873DRAFT_1845305</name>
</gene>
<dbReference type="AlphaFoldDB" id="A0A3N4JGY3"/>
<evidence type="ECO:0000313" key="2">
    <source>
        <dbReference type="Proteomes" id="UP000276215"/>
    </source>
</evidence>
<organism evidence="1 2">
    <name type="scientific">Choiromyces venosus 120613-1</name>
    <dbReference type="NCBI Taxonomy" id="1336337"/>
    <lineage>
        <taxon>Eukaryota</taxon>
        <taxon>Fungi</taxon>
        <taxon>Dikarya</taxon>
        <taxon>Ascomycota</taxon>
        <taxon>Pezizomycotina</taxon>
        <taxon>Pezizomycetes</taxon>
        <taxon>Pezizales</taxon>
        <taxon>Tuberaceae</taxon>
        <taxon>Choiromyces</taxon>
    </lineage>
</organism>
<reference evidence="1 2" key="1">
    <citation type="journal article" date="2018" name="Nat. Ecol. Evol.">
        <title>Pezizomycetes genomes reveal the molecular basis of ectomycorrhizal truffle lifestyle.</title>
        <authorList>
            <person name="Murat C."/>
            <person name="Payen T."/>
            <person name="Noel B."/>
            <person name="Kuo A."/>
            <person name="Morin E."/>
            <person name="Chen J."/>
            <person name="Kohler A."/>
            <person name="Krizsan K."/>
            <person name="Balestrini R."/>
            <person name="Da Silva C."/>
            <person name="Montanini B."/>
            <person name="Hainaut M."/>
            <person name="Levati E."/>
            <person name="Barry K.W."/>
            <person name="Belfiori B."/>
            <person name="Cichocki N."/>
            <person name="Clum A."/>
            <person name="Dockter R.B."/>
            <person name="Fauchery L."/>
            <person name="Guy J."/>
            <person name="Iotti M."/>
            <person name="Le Tacon F."/>
            <person name="Lindquist E.A."/>
            <person name="Lipzen A."/>
            <person name="Malagnac F."/>
            <person name="Mello A."/>
            <person name="Molinier V."/>
            <person name="Miyauchi S."/>
            <person name="Poulain J."/>
            <person name="Riccioni C."/>
            <person name="Rubini A."/>
            <person name="Sitrit Y."/>
            <person name="Splivallo R."/>
            <person name="Traeger S."/>
            <person name="Wang M."/>
            <person name="Zifcakova L."/>
            <person name="Wipf D."/>
            <person name="Zambonelli A."/>
            <person name="Paolocci F."/>
            <person name="Nowrousian M."/>
            <person name="Ottonello S."/>
            <person name="Baldrian P."/>
            <person name="Spatafora J.W."/>
            <person name="Henrissat B."/>
            <person name="Nagy L.G."/>
            <person name="Aury J.M."/>
            <person name="Wincker P."/>
            <person name="Grigoriev I.V."/>
            <person name="Bonfante P."/>
            <person name="Martin F.M."/>
        </authorList>
    </citation>
    <scope>NUCLEOTIDE SEQUENCE [LARGE SCALE GENOMIC DNA]</scope>
    <source>
        <strain evidence="1 2">120613-1</strain>
    </source>
</reference>
<dbReference type="OrthoDB" id="5480847at2759"/>